<dbReference type="RefSeq" id="WP_222974810.1">
    <property type="nucleotide sequence ID" value="NZ_JAINVZ010000003.1"/>
</dbReference>
<feature type="signal peptide" evidence="5">
    <location>
        <begin position="1"/>
        <end position="20"/>
    </location>
</feature>
<feature type="domain" description="Solute-binding protein family 5" evidence="6">
    <location>
        <begin position="85"/>
        <end position="447"/>
    </location>
</feature>
<dbReference type="Pfam" id="PF00496">
    <property type="entry name" value="SBP_bac_5"/>
    <property type="match status" value="1"/>
</dbReference>
<dbReference type="SUPFAM" id="SSF53850">
    <property type="entry name" value="Periplasmic binding protein-like II"/>
    <property type="match status" value="1"/>
</dbReference>
<dbReference type="InterPro" id="IPR000914">
    <property type="entry name" value="SBP_5_dom"/>
</dbReference>
<dbReference type="Proteomes" id="UP001198565">
    <property type="component" value="Unassembled WGS sequence"/>
</dbReference>
<evidence type="ECO:0000313" key="8">
    <source>
        <dbReference type="Proteomes" id="UP001198565"/>
    </source>
</evidence>
<dbReference type="PIRSF" id="PIRSF002741">
    <property type="entry name" value="MppA"/>
    <property type="match status" value="1"/>
</dbReference>
<evidence type="ECO:0000256" key="4">
    <source>
        <dbReference type="ARBA" id="ARBA00022729"/>
    </source>
</evidence>
<feature type="chain" id="PRO_5046859289" evidence="5">
    <location>
        <begin position="21"/>
        <end position="532"/>
    </location>
</feature>
<accession>A0ABS7QMP4</accession>
<dbReference type="PANTHER" id="PTHR30290:SF10">
    <property type="entry name" value="PERIPLASMIC OLIGOPEPTIDE-BINDING PROTEIN-RELATED"/>
    <property type="match status" value="1"/>
</dbReference>
<name>A0ABS7QMP4_9ACTN</name>
<keyword evidence="3" id="KW-0813">Transport</keyword>
<dbReference type="Gene3D" id="3.10.105.10">
    <property type="entry name" value="Dipeptide-binding Protein, Domain 3"/>
    <property type="match status" value="1"/>
</dbReference>
<dbReference type="Gene3D" id="3.40.190.10">
    <property type="entry name" value="Periplasmic binding protein-like II"/>
    <property type="match status" value="1"/>
</dbReference>
<gene>
    <name evidence="7" type="ORF">K7472_06145</name>
</gene>
<comment type="caution">
    <text evidence="7">The sequence shown here is derived from an EMBL/GenBank/DDBJ whole genome shotgun (WGS) entry which is preliminary data.</text>
</comment>
<organism evidence="7 8">
    <name type="scientific">Streptantibioticus parmotrematis</name>
    <dbReference type="NCBI Taxonomy" id="2873249"/>
    <lineage>
        <taxon>Bacteria</taxon>
        <taxon>Bacillati</taxon>
        <taxon>Actinomycetota</taxon>
        <taxon>Actinomycetes</taxon>
        <taxon>Kitasatosporales</taxon>
        <taxon>Streptomycetaceae</taxon>
        <taxon>Streptantibioticus</taxon>
    </lineage>
</organism>
<dbReference type="Gene3D" id="3.90.76.10">
    <property type="entry name" value="Dipeptide-binding Protein, Domain 1"/>
    <property type="match status" value="1"/>
</dbReference>
<evidence type="ECO:0000256" key="1">
    <source>
        <dbReference type="ARBA" id="ARBA00004196"/>
    </source>
</evidence>
<comment type="similarity">
    <text evidence="2">Belongs to the bacterial solute-binding protein 5 family.</text>
</comment>
<evidence type="ECO:0000256" key="2">
    <source>
        <dbReference type="ARBA" id="ARBA00005695"/>
    </source>
</evidence>
<keyword evidence="4 5" id="KW-0732">Signal</keyword>
<dbReference type="PROSITE" id="PS51257">
    <property type="entry name" value="PROKAR_LIPOPROTEIN"/>
    <property type="match status" value="1"/>
</dbReference>
<dbReference type="InterPro" id="IPR039424">
    <property type="entry name" value="SBP_5"/>
</dbReference>
<dbReference type="InterPro" id="IPR030678">
    <property type="entry name" value="Peptide/Ni-bd"/>
</dbReference>
<keyword evidence="8" id="KW-1185">Reference proteome</keyword>
<reference evidence="7 8" key="1">
    <citation type="submission" date="2021-08" db="EMBL/GenBank/DDBJ databases">
        <title>Streptomyces sp. PTM05 isolated from lichen.</title>
        <authorList>
            <person name="Somphong A."/>
            <person name="Phongsopitanun W."/>
            <person name="Tanasupawat S."/>
        </authorList>
    </citation>
    <scope>NUCLEOTIDE SEQUENCE [LARGE SCALE GENOMIC DNA]</scope>
    <source>
        <strain evidence="7 8">Ptm05</strain>
    </source>
</reference>
<evidence type="ECO:0000313" key="7">
    <source>
        <dbReference type="EMBL" id="MBY8884425.1"/>
    </source>
</evidence>
<proteinExistence type="inferred from homology"/>
<evidence type="ECO:0000256" key="3">
    <source>
        <dbReference type="ARBA" id="ARBA00022448"/>
    </source>
</evidence>
<evidence type="ECO:0000256" key="5">
    <source>
        <dbReference type="SAM" id="SignalP"/>
    </source>
</evidence>
<evidence type="ECO:0000259" key="6">
    <source>
        <dbReference type="Pfam" id="PF00496"/>
    </source>
</evidence>
<sequence>MNRKLLVLPAVVGLIAPALAACGGSSGGSGGGGDAIVVGTTDQIEVTKDSPAPLDPADSYDIGEWNILGNTLQTLLSFPPTGTDPIPDAASKCGFTDQLGETYRCTLHGGLKFSNGDPLTSKDVKFSIDRQLGIHDPNGPSSLLDNVDKVEAPTDDTIVFHLKTPDATFPYKLATPAAAIVDSKVYPANKILAGTKLVGSGPYKLDSFKQGDEAVFDKNPNYKGAFKLNNDKITLKFYKTSAAMVQALQNGQVDVVNRTMTPDEIAKFQDTTSSKINLVEAPGSEIRYLVFNTNDPTVKSVAVRKAVAEVVDREALVRDVYARTSEALYSMIPQGITGHSNSFFNTYGEPSVSKAKQTLQKAGITTPVPLTLTYTTDHYGSVTANEFAELKKQLEASGLFKITLQGVPWDTFRNASLNDKYQVWGMGWFPDFPDPDNYLAPFMGKDNILGTPYRNSQIEDQIIPAERKQTERSATVNSFETAQQDLAQDVPFIPLWQGKQYLAAKNDITGTEWALNSSSELQFWELGRGVSE</sequence>
<dbReference type="PANTHER" id="PTHR30290">
    <property type="entry name" value="PERIPLASMIC BINDING COMPONENT OF ABC TRANSPORTER"/>
    <property type="match status" value="1"/>
</dbReference>
<comment type="subcellular location">
    <subcellularLocation>
        <location evidence="1">Cell envelope</location>
    </subcellularLocation>
</comment>
<protein>
    <submittedName>
        <fullName evidence="7">Peptide-binding protein</fullName>
    </submittedName>
</protein>
<dbReference type="EMBL" id="JAINVZ010000003">
    <property type="protein sequence ID" value="MBY8884425.1"/>
    <property type="molecule type" value="Genomic_DNA"/>
</dbReference>